<proteinExistence type="predicted"/>
<evidence type="ECO:0000313" key="1">
    <source>
        <dbReference type="EMBL" id="KLD98242.1"/>
    </source>
</evidence>
<dbReference type="AlphaFoldDB" id="A0A0G9K242"/>
<comment type="caution">
    <text evidence="1">The sequence shown here is derived from an EMBL/GenBank/DDBJ whole genome shotgun (WGS) entry which is preliminary data.</text>
</comment>
<reference evidence="1" key="1">
    <citation type="submission" date="2014-01" db="EMBL/GenBank/DDBJ databases">
        <title>Development of a Comparative Genomic Fingerprinting Assay for High Resolution Genotyping of Arcobacter butzleri.</title>
        <authorList>
            <person name="Webb A.L."/>
            <person name="Inglis G.D."/>
            <person name="Kruczkiewicz P."/>
            <person name="Selinger L.B."/>
            <person name="Taboada E.N."/>
        </authorList>
    </citation>
    <scope>NUCLEOTIDE SEQUENCE [LARGE SCALE GENOMIC DNA]</scope>
    <source>
        <strain evidence="1">L348</strain>
    </source>
</reference>
<sequence length="33" mass="3935">MIIKVWKANTIVKSIKNNDIFMGNYINFWLTAF</sequence>
<dbReference type="Proteomes" id="UP000035514">
    <property type="component" value="Unassembled WGS sequence"/>
</dbReference>
<protein>
    <submittedName>
        <fullName evidence="1">Uncharacterized protein</fullName>
    </submittedName>
</protein>
<gene>
    <name evidence="1" type="ORF">AA20_09160</name>
</gene>
<organism evidence="1">
    <name type="scientific">Aliarcobacter butzleri L348</name>
    <dbReference type="NCBI Taxonomy" id="1447256"/>
    <lineage>
        <taxon>Bacteria</taxon>
        <taxon>Pseudomonadati</taxon>
        <taxon>Campylobacterota</taxon>
        <taxon>Epsilonproteobacteria</taxon>
        <taxon>Campylobacterales</taxon>
        <taxon>Arcobacteraceae</taxon>
        <taxon>Aliarcobacter</taxon>
    </lineage>
</organism>
<accession>A0A0G9K242</accession>
<name>A0A0G9K242_9BACT</name>
<dbReference type="EMBL" id="JAIQ01000130">
    <property type="protein sequence ID" value="KLD98242.1"/>
    <property type="molecule type" value="Genomic_DNA"/>
</dbReference>
<dbReference type="PATRIC" id="fig|1447256.3.peg.1789"/>